<evidence type="ECO:0000313" key="2">
    <source>
        <dbReference type="EMBL" id="UOQ74369.1"/>
    </source>
</evidence>
<organism evidence="2 3">
    <name type="scientific">Hymenobacter cellulosilyticus</name>
    <dbReference type="NCBI Taxonomy" id="2932248"/>
    <lineage>
        <taxon>Bacteria</taxon>
        <taxon>Pseudomonadati</taxon>
        <taxon>Bacteroidota</taxon>
        <taxon>Cytophagia</taxon>
        <taxon>Cytophagales</taxon>
        <taxon>Hymenobacteraceae</taxon>
        <taxon>Hymenobacter</taxon>
    </lineage>
</organism>
<dbReference type="EMBL" id="CP095046">
    <property type="protein sequence ID" value="UOQ74369.1"/>
    <property type="molecule type" value="Genomic_DNA"/>
</dbReference>
<dbReference type="Gene3D" id="2.60.40.3140">
    <property type="match status" value="1"/>
</dbReference>
<reference evidence="2" key="1">
    <citation type="submission" date="2022-04" db="EMBL/GenBank/DDBJ databases">
        <title>Hymenobacter sp. isolated from the air.</title>
        <authorList>
            <person name="Won M."/>
            <person name="Lee C.-M."/>
            <person name="Woen H.-Y."/>
            <person name="Kwon S.-W."/>
        </authorList>
    </citation>
    <scope>NUCLEOTIDE SEQUENCE</scope>
    <source>
        <strain evidence="2">5116S-3</strain>
    </source>
</reference>
<gene>
    <name evidence="2" type="ORF">MUN79_11090</name>
</gene>
<dbReference type="Proteomes" id="UP000831796">
    <property type="component" value="Chromosome"/>
</dbReference>
<dbReference type="AlphaFoldDB" id="A0A8T9QFN7"/>
<dbReference type="Pfam" id="PF12969">
    <property type="entry name" value="DUF3857"/>
    <property type="match status" value="1"/>
</dbReference>
<protein>
    <submittedName>
        <fullName evidence="2">DUF3857 domain-containing protein</fullName>
    </submittedName>
</protein>
<feature type="domain" description="DUF3857" evidence="1">
    <location>
        <begin position="14"/>
        <end position="177"/>
    </location>
</feature>
<evidence type="ECO:0000259" key="1">
    <source>
        <dbReference type="Pfam" id="PF12969"/>
    </source>
</evidence>
<accession>A0A8T9QFN7</accession>
<keyword evidence="3" id="KW-1185">Reference proteome</keyword>
<sequence>MRNEEQTLVVKSANRTVETVRRAVTILDEAGAEWATMQVYYDQLNTVSYLRGTVYNAAGQAYLQLKSGNVRDYSLSDGFSLANDGRARVADMRQPVYPYTVEYEYEVTSSNLLFYPSWHPQPQEQLAVEKSSFRVVTPTALPLRFQEQHLPTGSTAQHTLQGTNDVYQWQVQDLAAVEEEQDAPPSGS</sequence>
<name>A0A8T9QFN7_9BACT</name>
<evidence type="ECO:0000313" key="3">
    <source>
        <dbReference type="Proteomes" id="UP000831796"/>
    </source>
</evidence>
<proteinExistence type="predicted"/>
<dbReference type="InterPro" id="IPR024618">
    <property type="entry name" value="DUF3857"/>
</dbReference>
<dbReference type="RefSeq" id="WP_244677709.1">
    <property type="nucleotide sequence ID" value="NZ_CP095046.1"/>
</dbReference>
<dbReference type="KEGG" id="hcu:MUN79_11090"/>